<dbReference type="OrthoDB" id="2664017at2"/>
<evidence type="ECO:0000313" key="2">
    <source>
        <dbReference type="Proteomes" id="UP000036202"/>
    </source>
</evidence>
<dbReference type="EMBL" id="CP011974">
    <property type="protein sequence ID" value="AWG44169.1"/>
    <property type="molecule type" value="Genomic_DNA"/>
</dbReference>
<dbReference type="KEGG" id="beo:BEH_08405"/>
<keyword evidence="2" id="KW-1185">Reference proteome</keyword>
<dbReference type="NCBIfam" id="NF041644">
    <property type="entry name" value="CBO0543_fam"/>
    <property type="match status" value="1"/>
</dbReference>
<organism evidence="1 2">
    <name type="scientific">Priestia filamentosa</name>
    <dbReference type="NCBI Taxonomy" id="1402861"/>
    <lineage>
        <taxon>Bacteria</taxon>
        <taxon>Bacillati</taxon>
        <taxon>Bacillota</taxon>
        <taxon>Bacilli</taxon>
        <taxon>Bacillales</taxon>
        <taxon>Bacillaceae</taxon>
        <taxon>Priestia</taxon>
    </lineage>
</organism>
<reference evidence="2" key="2">
    <citation type="submission" date="2015-06" db="EMBL/GenBank/DDBJ databases">
        <title>Genome Sequence of Bacillus endophyticus and Analysis of its Companion Mechanism in the Ketogulonigenium vulgare-Bacillus strain Consortium.</title>
        <authorList>
            <person name="Jia N."/>
            <person name="Du J."/>
            <person name="Ding M.-Z."/>
            <person name="Gao F."/>
            <person name="Yuan Y.-J."/>
        </authorList>
    </citation>
    <scope>NUCLEOTIDE SEQUENCE [LARGE SCALE GENOMIC DNA]</scope>
    <source>
        <strain evidence="2">Hbe603</strain>
    </source>
</reference>
<dbReference type="GeneID" id="93703562"/>
<gene>
    <name evidence="1" type="ORF">BEH_08405</name>
</gene>
<accession>A0A2S1LZD0</accession>
<dbReference type="Proteomes" id="UP000036202">
    <property type="component" value="Chromosome"/>
</dbReference>
<accession>A0A1X7G2K4</accession>
<reference evidence="1 2" key="1">
    <citation type="journal article" date="2015" name="PLoS ONE">
        <title>Genome Sequence of Bacillus endophyticus and Analysis of Its Companion Mechanism in the Ketogulonigenium vulgare-Bacillus Strain Consortium.</title>
        <authorList>
            <person name="Jia N."/>
            <person name="Du J."/>
            <person name="Ding M.Z."/>
            <person name="Gao F."/>
            <person name="Yuan Y.J."/>
        </authorList>
    </citation>
    <scope>NUCLEOTIDE SEQUENCE [LARGE SCALE GENOMIC DNA]</scope>
    <source>
        <strain evidence="1 2">Hbe603</strain>
    </source>
</reference>
<evidence type="ECO:0000313" key="1">
    <source>
        <dbReference type="EMBL" id="AWG44169.1"/>
    </source>
</evidence>
<dbReference type="AlphaFoldDB" id="A0A1X7G2K4"/>
<sequence length="156" mass="18548">MKKEVVILAISWLLVIILYIGKVPRDVKGKAHISFLFAQTLSWIYIFYSVYFKRIEFPFREFPYATKLSFSLHYMIYPAFAMFFELTYPKSKSVARIILHYVLFAGMTELYAFLIGHYTELAKPLKWGYLNIMIYAVLLLITHHFVSWFEAGKRYN</sequence>
<dbReference type="RefSeq" id="WP_048896750.1">
    <property type="nucleotide sequence ID" value="NZ_CP011974.1"/>
</dbReference>
<protein>
    <submittedName>
        <fullName evidence="1">Uncharacterized protein</fullName>
    </submittedName>
</protein>
<name>A0A1X7G2K4_9BACI</name>
<proteinExistence type="predicted"/>
<dbReference type="InterPro" id="IPR048147">
    <property type="entry name" value="CBO0543-like"/>
</dbReference>